<feature type="transmembrane region" description="Helical" evidence="6">
    <location>
        <begin position="48"/>
        <end position="71"/>
    </location>
</feature>
<dbReference type="AlphaFoldDB" id="A0A6I1FR70"/>
<keyword evidence="8" id="KW-1185">Reference proteome</keyword>
<dbReference type="RefSeq" id="WP_152150962.1">
    <property type="nucleotide sequence ID" value="NZ_WEIO01000004.1"/>
</dbReference>
<evidence type="ECO:0000313" key="7">
    <source>
        <dbReference type="EMBL" id="KAB7707068.1"/>
    </source>
</evidence>
<evidence type="ECO:0000256" key="3">
    <source>
        <dbReference type="ARBA" id="ARBA00022692"/>
    </source>
</evidence>
<keyword evidence="2" id="KW-1003">Cell membrane</keyword>
<evidence type="ECO:0000256" key="4">
    <source>
        <dbReference type="ARBA" id="ARBA00022989"/>
    </source>
</evidence>
<comment type="caution">
    <text evidence="7">The sequence shown here is derived from an EMBL/GenBank/DDBJ whole genome shotgun (WGS) entry which is preliminary data.</text>
</comment>
<evidence type="ECO:0000313" key="8">
    <source>
        <dbReference type="Proteomes" id="UP000429595"/>
    </source>
</evidence>
<name>A0A6I1FR70_9BACI</name>
<accession>A0A6I1FR70</accession>
<dbReference type="Pfam" id="PF02588">
    <property type="entry name" value="YitT_membrane"/>
    <property type="match status" value="1"/>
</dbReference>
<organism evidence="7 8">
    <name type="scientific">Bacillus aerolatus</name>
    <dbReference type="NCBI Taxonomy" id="2653354"/>
    <lineage>
        <taxon>Bacteria</taxon>
        <taxon>Bacillati</taxon>
        <taxon>Bacillota</taxon>
        <taxon>Bacilli</taxon>
        <taxon>Bacillales</taxon>
        <taxon>Bacillaceae</taxon>
        <taxon>Bacillus</taxon>
    </lineage>
</organism>
<keyword evidence="3 6" id="KW-0812">Transmembrane</keyword>
<evidence type="ECO:0008006" key="9">
    <source>
        <dbReference type="Google" id="ProtNLM"/>
    </source>
</evidence>
<dbReference type="PANTHER" id="PTHR33545:SF5">
    <property type="entry name" value="UPF0750 MEMBRANE PROTEIN YITT"/>
    <property type="match status" value="1"/>
</dbReference>
<dbReference type="InterPro" id="IPR051461">
    <property type="entry name" value="UPF0750_membrane"/>
</dbReference>
<protein>
    <recommendedName>
        <fullName evidence="9">YitT family protein</fullName>
    </recommendedName>
</protein>
<comment type="subcellular location">
    <subcellularLocation>
        <location evidence="1">Cell membrane</location>
        <topology evidence="1">Multi-pass membrane protein</topology>
    </subcellularLocation>
</comment>
<feature type="transmembrane region" description="Helical" evidence="6">
    <location>
        <begin position="108"/>
        <end position="139"/>
    </location>
</feature>
<dbReference type="GO" id="GO:0005886">
    <property type="term" value="C:plasma membrane"/>
    <property type="evidence" value="ECO:0007669"/>
    <property type="project" value="UniProtKB-SubCell"/>
</dbReference>
<keyword evidence="4 6" id="KW-1133">Transmembrane helix</keyword>
<evidence type="ECO:0000256" key="1">
    <source>
        <dbReference type="ARBA" id="ARBA00004651"/>
    </source>
</evidence>
<keyword evidence="5 6" id="KW-0472">Membrane</keyword>
<feature type="transmembrane region" description="Helical" evidence="6">
    <location>
        <begin position="76"/>
        <end position="96"/>
    </location>
</feature>
<sequence>MKNSLKADIFIIFIGNVFMGFAYAKWVVPNNIINGGVTSLSMILNKVLHIPLLYLSNGITALLLIVCLLFLGKENFLKSICSSIFYASFFSLFYSLPFDCTVNISVDLLLACIFIAFGYYCCISTNASTVGIDVIALVMHKRNNKVNIAKSIRYINVFVLVFGFVVFGWQSVVIGIIFTYIYSSLLGLLMKREKLFYNKKSFY</sequence>
<reference evidence="7 8" key="1">
    <citation type="submission" date="2019-10" db="EMBL/GenBank/DDBJ databases">
        <title>Bacillus aerolatum sp. nov., isolated from bioaerosol of sport playgrounds.</title>
        <authorList>
            <person name="Chen P."/>
            <person name="Zhang G."/>
        </authorList>
    </citation>
    <scope>NUCLEOTIDE SEQUENCE [LARGE SCALE GENOMIC DNA]</scope>
    <source>
        <strain evidence="7 8">CX253</strain>
    </source>
</reference>
<evidence type="ECO:0000256" key="2">
    <source>
        <dbReference type="ARBA" id="ARBA00022475"/>
    </source>
</evidence>
<gene>
    <name evidence="7" type="ORF">F9802_08625</name>
</gene>
<dbReference type="EMBL" id="WEIO01000004">
    <property type="protein sequence ID" value="KAB7707068.1"/>
    <property type="molecule type" value="Genomic_DNA"/>
</dbReference>
<feature type="transmembrane region" description="Helical" evidence="6">
    <location>
        <begin position="7"/>
        <end position="28"/>
    </location>
</feature>
<evidence type="ECO:0000256" key="6">
    <source>
        <dbReference type="SAM" id="Phobius"/>
    </source>
</evidence>
<proteinExistence type="predicted"/>
<dbReference type="InterPro" id="IPR003740">
    <property type="entry name" value="YitT"/>
</dbReference>
<dbReference type="Proteomes" id="UP000429595">
    <property type="component" value="Unassembled WGS sequence"/>
</dbReference>
<dbReference type="PANTHER" id="PTHR33545">
    <property type="entry name" value="UPF0750 MEMBRANE PROTEIN YITT-RELATED"/>
    <property type="match status" value="1"/>
</dbReference>
<evidence type="ECO:0000256" key="5">
    <source>
        <dbReference type="ARBA" id="ARBA00023136"/>
    </source>
</evidence>